<dbReference type="EMBL" id="DQHO01000028">
    <property type="protein sequence ID" value="HCS93959.1"/>
    <property type="molecule type" value="Genomic_DNA"/>
</dbReference>
<dbReference type="EC" id="2.7.10.2" evidence="3"/>
<comment type="pathway">
    <text evidence="1">Capsule biogenesis; capsule polysaccharide biosynthesis.</text>
</comment>
<dbReference type="InterPro" id="IPR033756">
    <property type="entry name" value="YlxH/NBP35"/>
</dbReference>
<dbReference type="PANTHER" id="PTHR32309">
    <property type="entry name" value="TYROSINE-PROTEIN KINASE"/>
    <property type="match status" value="1"/>
</dbReference>
<evidence type="ECO:0000256" key="8">
    <source>
        <dbReference type="ARBA" id="ARBA00022903"/>
    </source>
</evidence>
<evidence type="ECO:0000256" key="10">
    <source>
        <dbReference type="ARBA" id="ARBA00023169"/>
    </source>
</evidence>
<keyword evidence="9" id="KW-0829">Tyrosine-protein kinase</keyword>
<evidence type="ECO:0000256" key="11">
    <source>
        <dbReference type="ARBA" id="ARBA00051245"/>
    </source>
</evidence>
<evidence type="ECO:0000256" key="9">
    <source>
        <dbReference type="ARBA" id="ARBA00023137"/>
    </source>
</evidence>
<dbReference type="SUPFAM" id="SSF52540">
    <property type="entry name" value="P-loop containing nucleoside triphosphate hydrolases"/>
    <property type="match status" value="1"/>
</dbReference>
<comment type="catalytic activity">
    <reaction evidence="11">
        <text>L-tyrosyl-[protein] + ATP = O-phospho-L-tyrosyl-[protein] + ADP + H(+)</text>
        <dbReference type="Rhea" id="RHEA:10596"/>
        <dbReference type="Rhea" id="RHEA-COMP:10136"/>
        <dbReference type="Rhea" id="RHEA-COMP:20101"/>
        <dbReference type="ChEBI" id="CHEBI:15378"/>
        <dbReference type="ChEBI" id="CHEBI:30616"/>
        <dbReference type="ChEBI" id="CHEBI:46858"/>
        <dbReference type="ChEBI" id="CHEBI:61978"/>
        <dbReference type="ChEBI" id="CHEBI:456216"/>
        <dbReference type="EC" id="2.7.10.2"/>
    </reaction>
</comment>
<dbReference type="Gene3D" id="3.40.50.300">
    <property type="entry name" value="P-loop containing nucleotide triphosphate hydrolases"/>
    <property type="match status" value="1"/>
</dbReference>
<dbReference type="InterPro" id="IPR050445">
    <property type="entry name" value="Bact_polysacc_biosynth/exp"/>
</dbReference>
<gene>
    <name evidence="12" type="ORF">DIW15_04545</name>
</gene>
<evidence type="ECO:0000256" key="6">
    <source>
        <dbReference type="ARBA" id="ARBA00022777"/>
    </source>
</evidence>
<evidence type="ECO:0000256" key="2">
    <source>
        <dbReference type="ARBA" id="ARBA00007316"/>
    </source>
</evidence>
<protein>
    <recommendedName>
        <fullName evidence="3">non-specific protein-tyrosine kinase</fullName>
        <ecNumber evidence="3">2.7.10.2</ecNumber>
    </recommendedName>
</protein>
<comment type="similarity">
    <text evidence="2">Belongs to the CpsD/CapB family.</text>
</comment>
<evidence type="ECO:0000256" key="5">
    <source>
        <dbReference type="ARBA" id="ARBA00022741"/>
    </source>
</evidence>
<dbReference type="InterPro" id="IPR005702">
    <property type="entry name" value="Wzc-like_C"/>
</dbReference>
<comment type="caution">
    <text evidence="12">The sequence shown here is derived from an EMBL/GenBank/DDBJ whole genome shotgun (WGS) entry which is preliminary data.</text>
</comment>
<evidence type="ECO:0000256" key="1">
    <source>
        <dbReference type="ARBA" id="ARBA00005132"/>
    </source>
</evidence>
<dbReference type="CDD" id="cd05387">
    <property type="entry name" value="BY-kinase"/>
    <property type="match status" value="1"/>
</dbReference>
<evidence type="ECO:0000256" key="3">
    <source>
        <dbReference type="ARBA" id="ARBA00011903"/>
    </source>
</evidence>
<keyword evidence="4" id="KW-0808">Transferase</keyword>
<dbReference type="Pfam" id="PF10609">
    <property type="entry name" value="ParA"/>
    <property type="match status" value="1"/>
</dbReference>
<dbReference type="InterPro" id="IPR027417">
    <property type="entry name" value="P-loop_NTPase"/>
</dbReference>
<reference evidence="12 13" key="1">
    <citation type="journal article" date="2018" name="Nat. Biotechnol.">
        <title>A standardized bacterial taxonomy based on genome phylogeny substantially revises the tree of life.</title>
        <authorList>
            <person name="Parks D.H."/>
            <person name="Chuvochina M."/>
            <person name="Waite D.W."/>
            <person name="Rinke C."/>
            <person name="Skarshewski A."/>
            <person name="Chaumeil P.A."/>
            <person name="Hugenholtz P."/>
        </authorList>
    </citation>
    <scope>NUCLEOTIDE SEQUENCE [LARGE SCALE GENOMIC DNA]</scope>
    <source>
        <strain evidence="12">UBA11306</strain>
    </source>
</reference>
<accession>A0A3D4S569</accession>
<keyword evidence="10" id="KW-0270">Exopolysaccharide synthesis</keyword>
<dbReference type="GO" id="GO:0005886">
    <property type="term" value="C:plasma membrane"/>
    <property type="evidence" value="ECO:0007669"/>
    <property type="project" value="TreeGrafter"/>
</dbReference>
<name>A0A3D4S569_9ENTE</name>
<dbReference type="STRING" id="1121105.GCA_000421665_01143"/>
<keyword evidence="5" id="KW-0547">Nucleotide-binding</keyword>
<dbReference type="GO" id="GO:0042802">
    <property type="term" value="F:identical protein binding"/>
    <property type="evidence" value="ECO:0007669"/>
    <property type="project" value="UniProtKB-ARBA"/>
</dbReference>
<keyword evidence="6" id="KW-0418">Kinase</keyword>
<evidence type="ECO:0000313" key="12">
    <source>
        <dbReference type="EMBL" id="HCS93959.1"/>
    </source>
</evidence>
<dbReference type="GO" id="GO:0005524">
    <property type="term" value="F:ATP binding"/>
    <property type="evidence" value="ECO:0007669"/>
    <property type="project" value="UniProtKB-KW"/>
</dbReference>
<organism evidence="12 13">
    <name type="scientific">Bavariicoccus seileri</name>
    <dbReference type="NCBI Taxonomy" id="549685"/>
    <lineage>
        <taxon>Bacteria</taxon>
        <taxon>Bacillati</taxon>
        <taxon>Bacillota</taxon>
        <taxon>Bacilli</taxon>
        <taxon>Lactobacillales</taxon>
        <taxon>Enterococcaceae</taxon>
        <taxon>Bavariicoccus</taxon>
    </lineage>
</organism>
<dbReference type="AlphaFoldDB" id="A0A3D4S569"/>
<dbReference type="NCBIfam" id="TIGR01007">
    <property type="entry name" value="eps_fam"/>
    <property type="match status" value="1"/>
</dbReference>
<dbReference type="Proteomes" id="UP000262195">
    <property type="component" value="Unassembled WGS sequence"/>
</dbReference>
<keyword evidence="7" id="KW-0067">ATP-binding</keyword>
<dbReference type="GO" id="GO:0004715">
    <property type="term" value="F:non-membrane spanning protein tyrosine kinase activity"/>
    <property type="evidence" value="ECO:0007669"/>
    <property type="project" value="UniProtKB-EC"/>
</dbReference>
<sequence length="247" mass="27171">MELFKFKKNKRKVTKQQIRLDRQQQLGGPLVTLTDSTAVASEQFRTIRTNIQFSVVDKDLKSLGFTSSGPGEGKSTVAANLAVAFAQDGKTVLLVDSDLRKPTVHRTFDLPNKEGLTSLLTDRTKKVPDIIQYLPEANLCVLTSGPKPPNPAELLNSKRMVEVMREFNRAFDMVIYDLPPVIAVTDAQLMAPKLDGVVLVARNDVGSKDGVKKAKDLLELSKGNILGAVFNGAEVRRDGAYGYYYGE</sequence>
<evidence type="ECO:0000256" key="7">
    <source>
        <dbReference type="ARBA" id="ARBA00022840"/>
    </source>
</evidence>
<evidence type="ECO:0000256" key="4">
    <source>
        <dbReference type="ARBA" id="ARBA00022679"/>
    </source>
</evidence>
<dbReference type="FunFam" id="3.40.50.300:FF:000527">
    <property type="entry name" value="Tyrosine-protein kinase etk"/>
    <property type="match status" value="1"/>
</dbReference>
<evidence type="ECO:0000313" key="13">
    <source>
        <dbReference type="Proteomes" id="UP000262195"/>
    </source>
</evidence>
<keyword evidence="8" id="KW-0972">Capsule biogenesis/degradation</keyword>
<proteinExistence type="inferred from homology"/>
<dbReference type="GO" id="GO:0000271">
    <property type="term" value="P:polysaccharide biosynthetic process"/>
    <property type="evidence" value="ECO:0007669"/>
    <property type="project" value="UniProtKB-KW"/>
</dbReference>
<dbReference type="PANTHER" id="PTHR32309:SF13">
    <property type="entry name" value="FERRIC ENTEROBACTIN TRANSPORT PROTEIN FEPE"/>
    <property type="match status" value="1"/>
</dbReference>